<dbReference type="SMART" id="SM00674">
    <property type="entry name" value="CENPB"/>
    <property type="match status" value="1"/>
</dbReference>
<dbReference type="EMBL" id="CAADRA010005175">
    <property type="protein sequence ID" value="VFT86530.1"/>
    <property type="molecule type" value="Genomic_DNA"/>
</dbReference>
<dbReference type="InterPro" id="IPR009057">
    <property type="entry name" value="Homeodomain-like_sf"/>
</dbReference>
<dbReference type="InterPro" id="IPR006600">
    <property type="entry name" value="HTH_CenpB_DNA-bd_dom"/>
</dbReference>
<dbReference type="EMBL" id="VJMH01005154">
    <property type="protein sequence ID" value="KAF0699810.1"/>
    <property type="molecule type" value="Genomic_DNA"/>
</dbReference>
<dbReference type="InterPro" id="IPR050863">
    <property type="entry name" value="CenT-Element_Derived"/>
</dbReference>
<dbReference type="PROSITE" id="PS51253">
    <property type="entry name" value="HTH_CENPB"/>
    <property type="match status" value="1"/>
</dbReference>
<dbReference type="Proteomes" id="UP000332933">
    <property type="component" value="Unassembled WGS sequence"/>
</dbReference>
<feature type="region of interest" description="Disordered" evidence="2">
    <location>
        <begin position="1"/>
        <end position="27"/>
    </location>
</feature>
<protein>
    <submittedName>
        <fullName evidence="5">Aste57867_9651 protein</fullName>
    </submittedName>
</protein>
<dbReference type="OrthoDB" id="63522at2759"/>
<evidence type="ECO:0000313" key="6">
    <source>
        <dbReference type="Proteomes" id="UP000332933"/>
    </source>
</evidence>
<dbReference type="GO" id="GO:0005634">
    <property type="term" value="C:nucleus"/>
    <property type="evidence" value="ECO:0007669"/>
    <property type="project" value="TreeGrafter"/>
</dbReference>
<keyword evidence="6" id="KW-1185">Reference proteome</keyword>
<gene>
    <name evidence="5" type="primary">Aste57867_9651</name>
    <name evidence="4" type="ORF">As57867_009613</name>
    <name evidence="5" type="ORF">ASTE57867_9651</name>
</gene>
<keyword evidence="1" id="KW-0238">DNA-binding</keyword>
<evidence type="ECO:0000313" key="4">
    <source>
        <dbReference type="EMBL" id="KAF0699810.1"/>
    </source>
</evidence>
<evidence type="ECO:0000256" key="2">
    <source>
        <dbReference type="SAM" id="MobiDB-lite"/>
    </source>
</evidence>
<dbReference type="AlphaFoldDB" id="A0A485KNC9"/>
<feature type="domain" description="HTH CENPB-type" evidence="3">
    <location>
        <begin position="96"/>
        <end position="169"/>
    </location>
</feature>
<reference evidence="4" key="2">
    <citation type="submission" date="2019-06" db="EMBL/GenBank/DDBJ databases">
        <title>Genomics analysis of Aphanomyces spp. identifies a new class of oomycete effector associated with host adaptation.</title>
        <authorList>
            <person name="Gaulin E."/>
        </authorList>
    </citation>
    <scope>NUCLEOTIDE SEQUENCE</scope>
    <source>
        <strain evidence="4">CBS 578.67</strain>
    </source>
</reference>
<dbReference type="GO" id="GO:0003677">
    <property type="term" value="F:DNA binding"/>
    <property type="evidence" value="ECO:0007669"/>
    <property type="project" value="UniProtKB-KW"/>
</dbReference>
<dbReference type="SUPFAM" id="SSF46689">
    <property type="entry name" value="Homeodomain-like"/>
    <property type="match status" value="1"/>
</dbReference>
<dbReference type="PANTHER" id="PTHR19303">
    <property type="entry name" value="TRANSPOSON"/>
    <property type="match status" value="1"/>
</dbReference>
<reference evidence="5 6" key="1">
    <citation type="submission" date="2019-03" db="EMBL/GenBank/DDBJ databases">
        <authorList>
            <person name="Gaulin E."/>
            <person name="Dumas B."/>
        </authorList>
    </citation>
    <scope>NUCLEOTIDE SEQUENCE [LARGE SCALE GENOMIC DNA]</scope>
    <source>
        <strain evidence="5">CBS 568.67</strain>
    </source>
</reference>
<dbReference type="Gene3D" id="1.10.10.60">
    <property type="entry name" value="Homeodomain-like"/>
    <property type="match status" value="1"/>
</dbReference>
<evidence type="ECO:0000259" key="3">
    <source>
        <dbReference type="PROSITE" id="PS51253"/>
    </source>
</evidence>
<evidence type="ECO:0000256" key="1">
    <source>
        <dbReference type="ARBA" id="ARBA00023125"/>
    </source>
</evidence>
<name>A0A485KNC9_9STRA</name>
<organism evidence="5 6">
    <name type="scientific">Aphanomyces stellatus</name>
    <dbReference type="NCBI Taxonomy" id="120398"/>
    <lineage>
        <taxon>Eukaryota</taxon>
        <taxon>Sar</taxon>
        <taxon>Stramenopiles</taxon>
        <taxon>Oomycota</taxon>
        <taxon>Saprolegniomycetes</taxon>
        <taxon>Saprolegniales</taxon>
        <taxon>Verrucalvaceae</taxon>
        <taxon>Aphanomyces</taxon>
    </lineage>
</organism>
<proteinExistence type="predicted"/>
<dbReference type="Pfam" id="PF03221">
    <property type="entry name" value="HTH_Tnp_Tc5"/>
    <property type="match status" value="1"/>
</dbReference>
<accession>A0A485KNC9</accession>
<evidence type="ECO:0000313" key="5">
    <source>
        <dbReference type="EMBL" id="VFT86530.1"/>
    </source>
</evidence>
<dbReference type="PANTHER" id="PTHR19303:SF73">
    <property type="entry name" value="PROTEIN PDC2"/>
    <property type="match status" value="1"/>
</dbReference>
<sequence length="171" mass="19363">MPRVGLGRPPLPGNENTPKKAPSGLKRKRLTYEQKLRVIKCYEAHGMPETMDRFYPNVVGAARESARKNIHLWVSSKHHIQEQANDPTRSTQRAARSRGVGITLTLDVEDRLVRWICDLRTQGIPVTHAMLREKALEAAQAMGLSHAVFKASETWITGFKHRHGLDRDDPK</sequence>